<feature type="transmembrane region" description="Helical" evidence="8">
    <location>
        <begin position="50"/>
        <end position="69"/>
    </location>
</feature>
<protein>
    <recommendedName>
        <fullName evidence="11">Solute carrier family 19 member 2</fullName>
    </recommendedName>
</protein>
<accession>A0A401SA71</accession>
<evidence type="ECO:0000256" key="8">
    <source>
        <dbReference type="SAM" id="Phobius"/>
    </source>
</evidence>
<evidence type="ECO:0000256" key="5">
    <source>
        <dbReference type="ARBA" id="ARBA00022989"/>
    </source>
</evidence>
<feature type="transmembrane region" description="Helical" evidence="8">
    <location>
        <begin position="443"/>
        <end position="466"/>
    </location>
</feature>
<dbReference type="OrthoDB" id="18814at2759"/>
<feature type="transmembrane region" description="Helical" evidence="8">
    <location>
        <begin position="263"/>
        <end position="281"/>
    </location>
</feature>
<dbReference type="Proteomes" id="UP000287033">
    <property type="component" value="Unassembled WGS sequence"/>
</dbReference>
<evidence type="ECO:0000256" key="6">
    <source>
        <dbReference type="ARBA" id="ARBA00023136"/>
    </source>
</evidence>
<dbReference type="AlphaFoldDB" id="A0A401SA71"/>
<comment type="caution">
    <text evidence="9">The sequence shown here is derived from an EMBL/GenBank/DDBJ whole genome shotgun (WGS) entry which is preliminary data.</text>
</comment>
<feature type="transmembrane region" description="Helical" evidence="8">
    <location>
        <begin position="165"/>
        <end position="186"/>
    </location>
</feature>
<dbReference type="OMA" id="CYRCRPL"/>
<evidence type="ECO:0000256" key="7">
    <source>
        <dbReference type="PIRNR" id="PIRNR028739"/>
    </source>
</evidence>
<keyword evidence="4 8" id="KW-0812">Transmembrane</keyword>
<keyword evidence="3 7" id="KW-0813">Transport</keyword>
<feature type="transmembrane region" description="Helical" evidence="8">
    <location>
        <begin position="320"/>
        <end position="341"/>
    </location>
</feature>
<feature type="transmembrane region" description="Helical" evidence="8">
    <location>
        <begin position="406"/>
        <end position="431"/>
    </location>
</feature>
<dbReference type="NCBIfam" id="TIGR00806">
    <property type="entry name" value="rfc"/>
    <property type="match status" value="1"/>
</dbReference>
<dbReference type="Gene3D" id="1.20.1250.20">
    <property type="entry name" value="MFS general substrate transporter like domains"/>
    <property type="match status" value="1"/>
</dbReference>
<dbReference type="GO" id="GO:0005886">
    <property type="term" value="C:plasma membrane"/>
    <property type="evidence" value="ECO:0007669"/>
    <property type="project" value="UniProtKB-UniRule"/>
</dbReference>
<feature type="transmembrane region" description="Helical" evidence="8">
    <location>
        <begin position="374"/>
        <end position="400"/>
    </location>
</feature>
<feature type="transmembrane region" description="Helical" evidence="8">
    <location>
        <begin position="106"/>
        <end position="126"/>
    </location>
</feature>
<dbReference type="PANTHER" id="PTHR10686:SF19">
    <property type="entry name" value="THIAMINE TRANSPORTER 1"/>
    <property type="match status" value="1"/>
</dbReference>
<reference evidence="9 10" key="1">
    <citation type="journal article" date="2018" name="Nat. Ecol. Evol.">
        <title>Shark genomes provide insights into elasmobranch evolution and the origin of vertebrates.</title>
        <authorList>
            <person name="Hara Y"/>
            <person name="Yamaguchi K"/>
            <person name="Onimaru K"/>
            <person name="Kadota M"/>
            <person name="Koyanagi M"/>
            <person name="Keeley SD"/>
            <person name="Tatsumi K"/>
            <person name="Tanaka K"/>
            <person name="Motone F"/>
            <person name="Kageyama Y"/>
            <person name="Nozu R"/>
            <person name="Adachi N"/>
            <person name="Nishimura O"/>
            <person name="Nakagawa R"/>
            <person name="Tanegashima C"/>
            <person name="Kiyatake I"/>
            <person name="Matsumoto R"/>
            <person name="Murakumo K"/>
            <person name="Nishida K"/>
            <person name="Terakita A"/>
            <person name="Kuratani S"/>
            <person name="Sato K"/>
            <person name="Hyodo S Kuraku.S."/>
        </authorList>
    </citation>
    <scope>NUCLEOTIDE SEQUENCE [LARGE SCALE GENOMIC DNA]</scope>
</reference>
<name>A0A401SA71_CHIPU</name>
<feature type="transmembrane region" description="Helical" evidence="8">
    <location>
        <begin position="138"/>
        <end position="159"/>
    </location>
</feature>
<dbReference type="FunFam" id="1.20.1250.20:FF:000225">
    <property type="entry name" value="Solute carrier family 19 member 1"/>
    <property type="match status" value="1"/>
</dbReference>
<dbReference type="Pfam" id="PF01770">
    <property type="entry name" value="Folate_carrier"/>
    <property type="match status" value="1"/>
</dbReference>
<sequence length="494" mass="55931">MESVGSNWLYPTALLCVCGFFSNVRPSEPFLTPYLMGPDKNLTEQQVNEIFPVWTYSYVVLLFPIFLATDYLRYKPIIVLQGAALIVTWLMLLYAQGLLAMKFLEFFYGMVTASEVAYYSYIYSVVDFNMYQKVTGYCRCATLVGYTVGSITAQILVSFAEVSLFHLNVISLVCVAIGFTTSVFLPMPQKSMFFHRVKADYNGFKIKHDGSMSEEEELESASTTPLNCGLDNANSMLNDHLPEPMDSSSYTNEIMNKKPFKRICIVLVMLWKTFLQCYSSWPLLCWSAWWALSTCGYFQTVNYIQVLWERIRPFQSSQIYNGIVEAASALLGAVAAFVVGYVKISSIWSEVALLVFSLVVAVSVFLMDTLHNIWVCYVCYIVFRIIYMMLITVATFKIAANLSVELYALVFGVNTFVALVLQTLLTLIVVESSLLNLDIFGQFLAYSVYFGVVALLFLIFGVYNIVKKYRENPRPHENVSGCLNCRNEVTSKIS</sequence>
<feature type="transmembrane region" description="Helical" evidence="8">
    <location>
        <begin position="347"/>
        <end position="367"/>
    </location>
</feature>
<evidence type="ECO:0000313" key="10">
    <source>
        <dbReference type="Proteomes" id="UP000287033"/>
    </source>
</evidence>
<comment type="subcellular location">
    <subcellularLocation>
        <location evidence="1 7">Membrane</location>
        <topology evidence="1 7">Multi-pass membrane protein</topology>
    </subcellularLocation>
</comment>
<dbReference type="InterPro" id="IPR002666">
    <property type="entry name" value="Folate_carrier"/>
</dbReference>
<evidence type="ECO:0008006" key="11">
    <source>
        <dbReference type="Google" id="ProtNLM"/>
    </source>
</evidence>
<keyword evidence="5 8" id="KW-1133">Transmembrane helix</keyword>
<evidence type="ECO:0000256" key="4">
    <source>
        <dbReference type="ARBA" id="ARBA00022692"/>
    </source>
</evidence>
<evidence type="ECO:0000256" key="3">
    <source>
        <dbReference type="ARBA" id="ARBA00022448"/>
    </source>
</evidence>
<evidence type="ECO:0000256" key="2">
    <source>
        <dbReference type="ARBA" id="ARBA00005773"/>
    </source>
</evidence>
<organism evidence="9 10">
    <name type="scientific">Chiloscyllium punctatum</name>
    <name type="common">Brownbanded bambooshark</name>
    <name type="synonym">Hemiscyllium punctatum</name>
    <dbReference type="NCBI Taxonomy" id="137246"/>
    <lineage>
        <taxon>Eukaryota</taxon>
        <taxon>Metazoa</taxon>
        <taxon>Chordata</taxon>
        <taxon>Craniata</taxon>
        <taxon>Vertebrata</taxon>
        <taxon>Chondrichthyes</taxon>
        <taxon>Elasmobranchii</taxon>
        <taxon>Galeomorphii</taxon>
        <taxon>Galeoidea</taxon>
        <taxon>Orectolobiformes</taxon>
        <taxon>Hemiscylliidae</taxon>
        <taxon>Chiloscyllium</taxon>
    </lineage>
</organism>
<dbReference type="PIRSF" id="PIRSF028739">
    <property type="entry name" value="Folate_carrier"/>
    <property type="match status" value="1"/>
</dbReference>
<dbReference type="PANTHER" id="PTHR10686">
    <property type="entry name" value="FOLATE TRANSPORTER"/>
    <property type="match status" value="1"/>
</dbReference>
<dbReference type="InterPro" id="IPR036259">
    <property type="entry name" value="MFS_trans_sf"/>
</dbReference>
<evidence type="ECO:0000256" key="1">
    <source>
        <dbReference type="ARBA" id="ARBA00004141"/>
    </source>
</evidence>
<comment type="similarity">
    <text evidence="2 7">Belongs to the reduced folate carrier (RFC) transporter (TC 2.A.48) family.</text>
</comment>
<evidence type="ECO:0000313" key="9">
    <source>
        <dbReference type="EMBL" id="GCC27298.1"/>
    </source>
</evidence>
<dbReference type="GO" id="GO:0090482">
    <property type="term" value="F:vitamin transmembrane transporter activity"/>
    <property type="evidence" value="ECO:0007669"/>
    <property type="project" value="InterPro"/>
</dbReference>
<proteinExistence type="inferred from homology"/>
<gene>
    <name evidence="9" type="ORF">chiPu_0005722</name>
</gene>
<keyword evidence="10" id="KW-1185">Reference proteome</keyword>
<dbReference type="SUPFAM" id="SSF103473">
    <property type="entry name" value="MFS general substrate transporter"/>
    <property type="match status" value="1"/>
</dbReference>
<dbReference type="EMBL" id="BEZZ01000160">
    <property type="protein sequence ID" value="GCC27298.1"/>
    <property type="molecule type" value="Genomic_DNA"/>
</dbReference>
<keyword evidence="6 7" id="KW-0472">Membrane</keyword>
<feature type="transmembrane region" description="Helical" evidence="8">
    <location>
        <begin position="76"/>
        <end position="94"/>
    </location>
</feature>